<gene>
    <name evidence="5" type="primary">NOC2</name>
    <name evidence="5" type="ORF">ALECFALPRED_007064</name>
</gene>
<evidence type="ECO:0000313" key="5">
    <source>
        <dbReference type="EMBL" id="CAF9911057.1"/>
    </source>
</evidence>
<evidence type="ECO:0000256" key="2">
    <source>
        <dbReference type="ARBA" id="ARBA00005907"/>
    </source>
</evidence>
<comment type="similarity">
    <text evidence="2">Belongs to the NOC2 family.</text>
</comment>
<dbReference type="GO" id="GO:0042273">
    <property type="term" value="P:ribosomal large subunit biogenesis"/>
    <property type="evidence" value="ECO:0007669"/>
    <property type="project" value="TreeGrafter"/>
</dbReference>
<feature type="compositionally biased region" description="Acidic residues" evidence="4">
    <location>
        <begin position="752"/>
        <end position="777"/>
    </location>
</feature>
<feature type="region of interest" description="Disordered" evidence="4">
    <location>
        <begin position="184"/>
        <end position="213"/>
    </location>
</feature>
<evidence type="ECO:0000256" key="3">
    <source>
        <dbReference type="ARBA" id="ARBA00023242"/>
    </source>
</evidence>
<feature type="region of interest" description="Disordered" evidence="4">
    <location>
        <begin position="634"/>
        <end position="659"/>
    </location>
</feature>
<feature type="compositionally biased region" description="Basic and acidic residues" evidence="4">
    <location>
        <begin position="10"/>
        <end position="29"/>
    </location>
</feature>
<organism evidence="5 6">
    <name type="scientific">Alectoria fallacina</name>
    <dbReference type="NCBI Taxonomy" id="1903189"/>
    <lineage>
        <taxon>Eukaryota</taxon>
        <taxon>Fungi</taxon>
        <taxon>Dikarya</taxon>
        <taxon>Ascomycota</taxon>
        <taxon>Pezizomycotina</taxon>
        <taxon>Lecanoromycetes</taxon>
        <taxon>OSLEUM clade</taxon>
        <taxon>Lecanoromycetidae</taxon>
        <taxon>Lecanorales</taxon>
        <taxon>Lecanorineae</taxon>
        <taxon>Parmeliaceae</taxon>
        <taxon>Alectoria</taxon>
    </lineage>
</organism>
<feature type="region of interest" description="Disordered" evidence="4">
    <location>
        <begin position="722"/>
        <end position="777"/>
    </location>
</feature>
<protein>
    <submittedName>
        <fullName evidence="5">Nucleolar Complex 2 protein</fullName>
    </submittedName>
</protein>
<dbReference type="EMBL" id="CAJPDR010000046">
    <property type="protein sequence ID" value="CAF9911057.1"/>
    <property type="molecule type" value="Genomic_DNA"/>
</dbReference>
<dbReference type="Proteomes" id="UP000664203">
    <property type="component" value="Unassembled WGS sequence"/>
</dbReference>
<comment type="caution">
    <text evidence="5">The sequence shown here is derived from an EMBL/GenBank/DDBJ whole genome shotgun (WGS) entry which is preliminary data.</text>
</comment>
<keyword evidence="6" id="KW-1185">Reference proteome</keyword>
<feature type="region of interest" description="Disordered" evidence="4">
    <location>
        <begin position="1"/>
        <end position="73"/>
    </location>
</feature>
<accession>A0A8H3EVH9</accession>
<evidence type="ECO:0000256" key="4">
    <source>
        <dbReference type="SAM" id="MobiDB-lite"/>
    </source>
</evidence>
<keyword evidence="3" id="KW-0539">Nucleus</keyword>
<evidence type="ECO:0000313" key="6">
    <source>
        <dbReference type="Proteomes" id="UP000664203"/>
    </source>
</evidence>
<dbReference type="GO" id="GO:0030690">
    <property type="term" value="C:Noc1p-Noc2p complex"/>
    <property type="evidence" value="ECO:0007669"/>
    <property type="project" value="TreeGrafter"/>
</dbReference>
<dbReference type="GO" id="GO:0005730">
    <property type="term" value="C:nucleolus"/>
    <property type="evidence" value="ECO:0007669"/>
    <property type="project" value="TreeGrafter"/>
</dbReference>
<feature type="compositionally biased region" description="Polar residues" evidence="4">
    <location>
        <begin position="634"/>
        <end position="648"/>
    </location>
</feature>
<name>A0A8H3EVH9_9LECA</name>
<dbReference type="GO" id="GO:0030691">
    <property type="term" value="C:Noc2p-Noc3p complex"/>
    <property type="evidence" value="ECO:0007669"/>
    <property type="project" value="TreeGrafter"/>
</dbReference>
<sequence>MPGRAKKTTKKFEKNHLKDAIDKRKDVAKIKQRQQIKTKKQARNAADKARVPADEDNPAVSAKANGSAAADLSKMSVDEFFQGGFDLPEQKRKGKKIIKTKEILQKTGKRKRDEDDDESDGSVSEKGSPVANDDEMGSDLEDGLEAHKDDLDALAEKDPEFYKYLKENDAELLDFDEDADLAEVDQLSEEEVPKKKREKSKDKKDVRQEAEDDESEVTIAIVRKWKNAMVEQHSLRAMRQTVLAFRAAAYVNSDDGKEHKYSISSPDVYNELLLTALEHVPNVLSHHLPTKESISGKVRLATDSKKYRTLTPLLKSHSASIHHLLENLSDAPTTKMTLLCLIPLLPYLLSFKKVLKSIIKTTVNIWSDTSNDEASRITAFMLIRRLAVISDVSLREAVLKTTYQGFVRGSRITNIHTLPGINLMKNSAAELWGLDSNTGYTTGFTCIRQLAVHLRTSITHPTKDSYKTIYNWQYTHSLDFWSRVLSTHCSNPLLKSPSDSPLHPLIYPLVQITLGALRLIPTPTYFPLRFHLTRSLLRLSRTTSTYIPLAPALLEVLSSPELSKPPKPSTLAPLDFSTALRAPKSYLRSRVYQDGLGQQVQELLAEFFGCWAKHIAFPELIIPPTVALKRWLKSASSPPSKGNRSATSKAEREGKGNKNAKLNSSISLLLQKLSANAQYIEGKRATVSFGPSDREGVNNFLRDVLVEDTPLGAFVDGLRKQKEEKERVLSESRREDEARRAKGTKGDRDADVEMLDGVEQDEEESEDEDEDEIEDDD</sequence>
<feature type="region of interest" description="Disordered" evidence="4">
    <location>
        <begin position="96"/>
        <end position="152"/>
    </location>
</feature>
<feature type="compositionally biased region" description="Basic and acidic residues" evidence="4">
    <location>
        <begin position="199"/>
        <end position="209"/>
    </location>
</feature>
<feature type="compositionally biased region" description="Basic residues" evidence="4">
    <location>
        <begin position="30"/>
        <end position="42"/>
    </location>
</feature>
<dbReference type="PANTHER" id="PTHR12687">
    <property type="entry name" value="NUCLEOLAR COMPLEX 2 AND RAD4-RELATED"/>
    <property type="match status" value="1"/>
</dbReference>
<dbReference type="AlphaFoldDB" id="A0A8H3EVH9"/>
<dbReference type="PANTHER" id="PTHR12687:SF4">
    <property type="entry name" value="NUCLEOLAR COMPLEX PROTEIN 2 HOMOLOG"/>
    <property type="match status" value="1"/>
</dbReference>
<feature type="compositionally biased region" description="Acidic residues" evidence="4">
    <location>
        <begin position="132"/>
        <end position="143"/>
    </location>
</feature>
<feature type="compositionally biased region" description="Low complexity" evidence="4">
    <location>
        <begin position="59"/>
        <end position="73"/>
    </location>
</feature>
<dbReference type="OrthoDB" id="10266662at2759"/>
<evidence type="ECO:0000256" key="1">
    <source>
        <dbReference type="ARBA" id="ARBA00004123"/>
    </source>
</evidence>
<reference evidence="5" key="1">
    <citation type="submission" date="2021-03" db="EMBL/GenBank/DDBJ databases">
        <authorList>
            <person name="Tagirdzhanova G."/>
        </authorList>
    </citation>
    <scope>NUCLEOTIDE SEQUENCE</scope>
</reference>
<dbReference type="InterPro" id="IPR016024">
    <property type="entry name" value="ARM-type_fold"/>
</dbReference>
<dbReference type="SUPFAM" id="SSF48371">
    <property type="entry name" value="ARM repeat"/>
    <property type="match status" value="1"/>
</dbReference>
<dbReference type="InterPro" id="IPR005343">
    <property type="entry name" value="Noc2"/>
</dbReference>
<dbReference type="Pfam" id="PF03715">
    <property type="entry name" value="Noc2"/>
    <property type="match status" value="1"/>
</dbReference>
<dbReference type="GO" id="GO:0005654">
    <property type="term" value="C:nucleoplasm"/>
    <property type="evidence" value="ECO:0007669"/>
    <property type="project" value="TreeGrafter"/>
</dbReference>
<comment type="subcellular location">
    <subcellularLocation>
        <location evidence="1">Nucleus</location>
    </subcellularLocation>
</comment>
<proteinExistence type="inferred from homology"/>
<feature type="compositionally biased region" description="Basic and acidic residues" evidence="4">
    <location>
        <begin position="722"/>
        <end position="751"/>
    </location>
</feature>